<proteinExistence type="predicted"/>
<evidence type="ECO:0000313" key="2">
    <source>
        <dbReference type="Proteomes" id="UP000440668"/>
    </source>
</evidence>
<accession>A0A6N7ZHF3</accession>
<organism evidence="1 2">
    <name type="scientific">Cellulosimicrobium composti</name>
    <dbReference type="NCBI Taxonomy" id="2672572"/>
    <lineage>
        <taxon>Bacteria</taxon>
        <taxon>Bacillati</taxon>
        <taxon>Actinomycetota</taxon>
        <taxon>Actinomycetes</taxon>
        <taxon>Micrococcales</taxon>
        <taxon>Promicromonosporaceae</taxon>
        <taxon>Cellulosimicrobium</taxon>
    </lineage>
</organism>
<dbReference type="Proteomes" id="UP000440668">
    <property type="component" value="Unassembled WGS sequence"/>
</dbReference>
<comment type="caution">
    <text evidence="1">The sequence shown here is derived from an EMBL/GenBank/DDBJ whole genome shotgun (WGS) entry which is preliminary data.</text>
</comment>
<dbReference type="AlphaFoldDB" id="A0A6N7ZHF3"/>
<protein>
    <recommendedName>
        <fullName evidence="3">Winged helix DNA-binding domain-containing protein</fullName>
    </recommendedName>
</protein>
<gene>
    <name evidence="1" type="ORF">GJV82_07955</name>
</gene>
<dbReference type="Pfam" id="PF06224">
    <property type="entry name" value="AlkZ-like"/>
    <property type="match status" value="1"/>
</dbReference>
<dbReference type="PANTHER" id="PTHR38479:SF2">
    <property type="entry name" value="WINGED HELIX DNA-BINDING DOMAIN-CONTAINING PROTEIN"/>
    <property type="match status" value="1"/>
</dbReference>
<reference evidence="1 2" key="1">
    <citation type="submission" date="2019-11" db="EMBL/GenBank/DDBJ databases">
        <title>Cellulosimicrobium composti sp. nov. isolated from a compost.</title>
        <authorList>
            <person name="Yang Y."/>
        </authorList>
    </citation>
    <scope>NUCLEOTIDE SEQUENCE [LARGE SCALE GENOMIC DNA]</scope>
    <source>
        <strain evidence="1 2">BIT-GX5</strain>
    </source>
</reference>
<name>A0A6N7ZHF3_9MICO</name>
<dbReference type="PANTHER" id="PTHR38479">
    <property type="entry name" value="LMO0824 PROTEIN"/>
    <property type="match status" value="1"/>
</dbReference>
<dbReference type="EMBL" id="WMKA01000013">
    <property type="protein sequence ID" value="MTG88877.1"/>
    <property type="molecule type" value="Genomic_DNA"/>
</dbReference>
<sequence>MVSNRGRGRGRAGGGAVSEAPVDGRHVLAARLAAQHLRSPDLPDVPSAVGHLVAVQGQEFHPALWGLTRRLRPDARPGAAGAAAACDRGEVVRTHVLRPTWHLLRPDDARWLLELSAPRVHQANGTMYRQVGTAGHAAEIDLVVAAVQERPRTRRELAGLLAAHGRPLEGLALGYVLAHAELDRLLISGPLDGKQQTFAAFDDRVPPGYGPLGERFDRDAALVELLRRYLASRAYATVKDVAQWSGFTLTDVRHALDLLGDEVVAVPGAGALDGATLWRLADADPRVLAPESFAGAVAPDGDPAAPVVDLLQSYDELFVSYGESRGVVVADGVDLGDRRGSFIHAIAVDGVVVGRWRWVVGTRDVVLEPQWRRAPSPAEEAAFAAQADAVRAHWGRGAPAPGVSAGADPGA</sequence>
<dbReference type="InterPro" id="IPR009351">
    <property type="entry name" value="AlkZ-like"/>
</dbReference>
<evidence type="ECO:0008006" key="3">
    <source>
        <dbReference type="Google" id="ProtNLM"/>
    </source>
</evidence>
<evidence type="ECO:0000313" key="1">
    <source>
        <dbReference type="EMBL" id="MTG88877.1"/>
    </source>
</evidence>